<feature type="transmembrane region" description="Helical" evidence="1">
    <location>
        <begin position="176"/>
        <end position="196"/>
    </location>
</feature>
<keyword evidence="3" id="KW-1185">Reference proteome</keyword>
<name>A0A085W8E5_9BACT</name>
<dbReference type="EMBL" id="JMCB01000015">
    <property type="protein sequence ID" value="KFE63958.1"/>
    <property type="molecule type" value="Genomic_DNA"/>
</dbReference>
<accession>A0A085W8E5</accession>
<keyword evidence="1" id="KW-0472">Membrane</keyword>
<keyword evidence="1" id="KW-1133">Transmembrane helix</keyword>
<sequence>MPETLCPKCGHSPIPAGAEACPACGEPFSFLPMYQRAQRQRVDKRREADVDMEQTVFGGNLTGEVTAHPGPIAAVFFVGAVAWFLRVGGVVGNLQEPLWAYGLVVLDLVLGVVLLLNLGPAQLLAQGGMLLQLGVAAVLARAAPLAPVHLAYVAHAAVALAMVVGEPSPVRRYAGLGLGSGVALLGVVFLAVGGSVGGGGARQRLVGRELGYSLELPDGWSRLTREQLAPHLSMPAGTLTGGGVGFGDAAHGRYGALWVDREGSAQEAAGCQQLLVAFGGAADSPPSSRPPPQALGGKGRVYALRTATGARGAFACGKLADGRWVGFAVVVAPPESASGETVFVAVGSGLALQ</sequence>
<comment type="caution">
    <text evidence="2">The sequence shown here is derived from an EMBL/GenBank/DDBJ whole genome shotgun (WGS) entry which is preliminary data.</text>
</comment>
<evidence type="ECO:0000256" key="1">
    <source>
        <dbReference type="SAM" id="Phobius"/>
    </source>
</evidence>
<proteinExistence type="predicted"/>
<keyword evidence="1" id="KW-0812">Transmembrane</keyword>
<gene>
    <name evidence="2" type="ORF">DB31_2370</name>
</gene>
<dbReference type="OrthoDB" id="5381473at2"/>
<dbReference type="AlphaFoldDB" id="A0A085W8E5"/>
<organism evidence="2 3">
    <name type="scientific">Hyalangium minutum</name>
    <dbReference type="NCBI Taxonomy" id="394096"/>
    <lineage>
        <taxon>Bacteria</taxon>
        <taxon>Pseudomonadati</taxon>
        <taxon>Myxococcota</taxon>
        <taxon>Myxococcia</taxon>
        <taxon>Myxococcales</taxon>
        <taxon>Cystobacterineae</taxon>
        <taxon>Archangiaceae</taxon>
        <taxon>Hyalangium</taxon>
    </lineage>
</organism>
<evidence type="ECO:0000313" key="2">
    <source>
        <dbReference type="EMBL" id="KFE63958.1"/>
    </source>
</evidence>
<dbReference type="STRING" id="394096.DB31_2370"/>
<protein>
    <recommendedName>
        <fullName evidence="4">Zinc-ribbon domain-containing protein</fullName>
    </recommendedName>
</protein>
<evidence type="ECO:0008006" key="4">
    <source>
        <dbReference type="Google" id="ProtNLM"/>
    </source>
</evidence>
<dbReference type="RefSeq" id="WP_044195105.1">
    <property type="nucleotide sequence ID" value="NZ_JMCB01000015.1"/>
</dbReference>
<feature type="transmembrane region" description="Helical" evidence="1">
    <location>
        <begin position="72"/>
        <end position="92"/>
    </location>
</feature>
<dbReference type="Proteomes" id="UP000028725">
    <property type="component" value="Unassembled WGS sequence"/>
</dbReference>
<feature type="transmembrane region" description="Helical" evidence="1">
    <location>
        <begin position="98"/>
        <end position="116"/>
    </location>
</feature>
<dbReference type="PATRIC" id="fig|394096.3.peg.6703"/>
<reference evidence="2 3" key="1">
    <citation type="submission" date="2014-04" db="EMBL/GenBank/DDBJ databases">
        <title>Genome assembly of Hyalangium minutum DSM 14724.</title>
        <authorList>
            <person name="Sharma G."/>
            <person name="Subramanian S."/>
        </authorList>
    </citation>
    <scope>NUCLEOTIDE SEQUENCE [LARGE SCALE GENOMIC DNA]</scope>
    <source>
        <strain evidence="2 3">DSM 14724</strain>
    </source>
</reference>
<feature type="transmembrane region" description="Helical" evidence="1">
    <location>
        <begin position="146"/>
        <end position="164"/>
    </location>
</feature>
<evidence type="ECO:0000313" key="3">
    <source>
        <dbReference type="Proteomes" id="UP000028725"/>
    </source>
</evidence>